<gene>
    <name evidence="2" type="ORF">BHF65_02815</name>
    <name evidence="3" type="ORF">FYL25_08585</name>
</gene>
<protein>
    <submittedName>
        <fullName evidence="2">Transposase</fullName>
    </submittedName>
</protein>
<feature type="domain" description="Transposase DDE" evidence="1">
    <location>
        <begin position="6"/>
        <end position="85"/>
    </location>
</feature>
<evidence type="ECO:0000313" key="4">
    <source>
        <dbReference type="Proteomes" id="UP000094723"/>
    </source>
</evidence>
<dbReference type="Proteomes" id="UP000094723">
    <property type="component" value="Chromosome"/>
</dbReference>
<dbReference type="InterPro" id="IPR025668">
    <property type="entry name" value="Tnp_DDE_dom"/>
</dbReference>
<dbReference type="Proteomes" id="UP000471678">
    <property type="component" value="Unassembled WGS sequence"/>
</dbReference>
<reference evidence="3 5" key="2">
    <citation type="journal article" date="2020" name="Food Funct.">
        <title>Screening of Lactobacillus salivarius strains from the feces of Chinese populations and the evaluation of their effects against intestinal inflammation in mice.</title>
        <authorList>
            <person name="Zhai Q."/>
            <person name="Shen X."/>
            <person name="Cen S."/>
            <person name="Zhang C."/>
            <person name="Tian F."/>
            <person name="Zhao J."/>
            <person name="Zhang H."/>
            <person name="Xue Y."/>
            <person name="Chen W."/>
        </authorList>
    </citation>
    <scope>NUCLEOTIDE SEQUENCE [LARGE SCALE GENOMIC DNA]</scope>
    <source>
        <strain evidence="3 5">FYNDL5_1.scaf</strain>
    </source>
</reference>
<dbReference type="RefSeq" id="WP_004564014.1">
    <property type="nucleotide sequence ID" value="NZ_CP017107.1"/>
</dbReference>
<dbReference type="EMBL" id="VSUB01000012">
    <property type="protein sequence ID" value="MYY65446.1"/>
    <property type="molecule type" value="Genomic_DNA"/>
</dbReference>
<dbReference type="Pfam" id="PF13612">
    <property type="entry name" value="DDE_Tnp_1_3"/>
    <property type="match status" value="1"/>
</dbReference>
<reference evidence="2 4" key="1">
    <citation type="submission" date="2016-09" db="EMBL/GenBank/DDBJ databases">
        <title>Complete Genome Sequence of Lactobacillus salivarius Jin.</title>
        <authorList>
            <person name="Jin N."/>
            <person name="Li C."/>
            <person name="Wang M."/>
            <person name="Ren D."/>
            <person name="Di Y."/>
            <person name="Pan R."/>
            <person name="Du S."/>
            <person name="Lu H."/>
            <person name="Li X."/>
            <person name="Tian M."/>
        </authorList>
    </citation>
    <scope>NUCLEOTIDE SEQUENCE [LARGE SCALE GENOMIC DNA]</scope>
    <source>
        <strain evidence="2 4">CICC 23174</strain>
    </source>
</reference>
<organism evidence="2 4">
    <name type="scientific">Ligilactobacillus salivarius</name>
    <dbReference type="NCBI Taxonomy" id="1624"/>
    <lineage>
        <taxon>Bacteria</taxon>
        <taxon>Bacillati</taxon>
        <taxon>Bacillota</taxon>
        <taxon>Bacilli</taxon>
        <taxon>Lactobacillales</taxon>
        <taxon>Lactobacillaceae</taxon>
        <taxon>Ligilactobacillus</taxon>
    </lineage>
</organism>
<proteinExistence type="predicted"/>
<evidence type="ECO:0000313" key="2">
    <source>
        <dbReference type="EMBL" id="AOO73209.1"/>
    </source>
</evidence>
<name>A0A1D7TQI4_9LACO</name>
<dbReference type="AlphaFoldDB" id="A0A1D7TQI4"/>
<dbReference type="EMBL" id="CP017107">
    <property type="protein sequence ID" value="AOO73209.1"/>
    <property type="molecule type" value="Genomic_DNA"/>
</dbReference>
<evidence type="ECO:0000259" key="1">
    <source>
        <dbReference type="Pfam" id="PF13612"/>
    </source>
</evidence>
<accession>A0A1D7TQI4</accession>
<dbReference type="GeneID" id="89466417"/>
<sequence>MIAKSFYGFKAHVEITYDGYIINYVITKASVHDAVEALELITSSPYYQLLVDVGYVGKDLHDFLKKQGFYLWTPYRSNMKGTKEHNSQN</sequence>
<evidence type="ECO:0000313" key="5">
    <source>
        <dbReference type="Proteomes" id="UP000471678"/>
    </source>
</evidence>
<evidence type="ECO:0000313" key="3">
    <source>
        <dbReference type="EMBL" id="MYY65446.1"/>
    </source>
</evidence>